<keyword evidence="1" id="KW-0812">Transmembrane</keyword>
<feature type="transmembrane region" description="Helical" evidence="1">
    <location>
        <begin position="59"/>
        <end position="77"/>
    </location>
</feature>
<protein>
    <submittedName>
        <fullName evidence="2">Uncharacterized protein</fullName>
    </submittedName>
</protein>
<proteinExistence type="predicted"/>
<accession>A0A1V2A854</accession>
<dbReference type="Proteomes" id="UP000188613">
    <property type="component" value="Unassembled WGS sequence"/>
</dbReference>
<keyword evidence="3" id="KW-1185">Reference proteome</keyword>
<organism evidence="2 3">
    <name type="scientific">Domibacillus epiphyticus</name>
    <dbReference type="NCBI Taxonomy" id="1714355"/>
    <lineage>
        <taxon>Bacteria</taxon>
        <taxon>Bacillati</taxon>
        <taxon>Bacillota</taxon>
        <taxon>Bacilli</taxon>
        <taxon>Bacillales</taxon>
        <taxon>Bacillaceae</taxon>
        <taxon>Domibacillus</taxon>
    </lineage>
</organism>
<evidence type="ECO:0000313" key="2">
    <source>
        <dbReference type="EMBL" id="OMP67173.1"/>
    </source>
</evidence>
<evidence type="ECO:0000256" key="1">
    <source>
        <dbReference type="SAM" id="Phobius"/>
    </source>
</evidence>
<comment type="caution">
    <text evidence="2">The sequence shown here is derived from an EMBL/GenBank/DDBJ whole genome shotgun (WGS) entry which is preliminary data.</text>
</comment>
<keyword evidence="1" id="KW-0472">Membrane</keyword>
<evidence type="ECO:0000313" key="3">
    <source>
        <dbReference type="Proteomes" id="UP000188613"/>
    </source>
</evidence>
<dbReference type="AlphaFoldDB" id="A0A1V2A854"/>
<feature type="transmembrane region" description="Helical" evidence="1">
    <location>
        <begin position="129"/>
        <end position="151"/>
    </location>
</feature>
<feature type="transmembrane region" description="Helical" evidence="1">
    <location>
        <begin position="89"/>
        <end position="109"/>
    </location>
</feature>
<gene>
    <name evidence="2" type="ORF">BTO28_08355</name>
</gene>
<keyword evidence="1" id="KW-1133">Transmembrane helix</keyword>
<dbReference type="EMBL" id="MSFI01000012">
    <property type="protein sequence ID" value="OMP67173.1"/>
    <property type="molecule type" value="Genomic_DNA"/>
</dbReference>
<reference evidence="2 3" key="1">
    <citation type="submission" date="2016-12" db="EMBL/GenBank/DDBJ databases">
        <title>Domibacillus sp. SAB 38T whole genome sequencing.</title>
        <authorList>
            <person name="Verma A."/>
            <person name="Ojha A.K."/>
            <person name="Krishnamurthi S."/>
        </authorList>
    </citation>
    <scope>NUCLEOTIDE SEQUENCE [LARGE SCALE GENOMIC DNA]</scope>
    <source>
        <strain evidence="2 3">SAB 38</strain>
    </source>
</reference>
<dbReference type="STRING" id="1714355.BTO28_08355"/>
<sequence length="153" mass="17213">MLFIIICCVWNIIGVHLVYRLFKKKHMLFDDRFTMTMCMTAAMIHSFSVALHLELVVASLNKFLFLCPILIGIWIGWKFGSILKNPARLTGIYNGSIGGLMGTMLGAVIQNPSLCSIPVVSDGVIALNMYILSIFFTIVHFKIAVFIRYSFTI</sequence>
<name>A0A1V2A854_9BACI</name>